<sequence>MAPFCPSARERFYLQLLLTTIHSLMFFEHLRTINNTVYPIFKSACIALGLLENNQEWFYCLKEAAILHTESQLRLHFRVNLCDDFRYHLYKNYNIHEPTNDQVFDFELFLLDKILYQSNQSLDMFPLIPFWKQNWGHHNKSYIIAEQLAWNYQKLQNTVDKHISLLNSEQATAYYIIVDLVVKQDSQLFFLNGHAGTDKTFVYNTIAIKIRSLRKIILCIASLDIAALLFDLG</sequence>
<proteinExistence type="predicted"/>
<gene>
    <name evidence="1" type="ORF">SPELUC_LOCUS7368</name>
</gene>
<name>A0ACA9MTB8_9GLOM</name>
<evidence type="ECO:0000313" key="2">
    <source>
        <dbReference type="Proteomes" id="UP000789366"/>
    </source>
</evidence>
<reference evidence="1" key="1">
    <citation type="submission" date="2021-06" db="EMBL/GenBank/DDBJ databases">
        <authorList>
            <person name="Kallberg Y."/>
            <person name="Tangrot J."/>
            <person name="Rosling A."/>
        </authorList>
    </citation>
    <scope>NUCLEOTIDE SEQUENCE</scope>
    <source>
        <strain evidence="1">28 12/20/2015</strain>
    </source>
</reference>
<keyword evidence="2" id="KW-1185">Reference proteome</keyword>
<comment type="caution">
    <text evidence="1">The sequence shown here is derived from an EMBL/GenBank/DDBJ whole genome shotgun (WGS) entry which is preliminary data.</text>
</comment>
<evidence type="ECO:0000313" key="1">
    <source>
        <dbReference type="EMBL" id="CAG8607440.1"/>
    </source>
</evidence>
<organism evidence="1 2">
    <name type="scientific">Cetraspora pellucida</name>
    <dbReference type="NCBI Taxonomy" id="1433469"/>
    <lineage>
        <taxon>Eukaryota</taxon>
        <taxon>Fungi</taxon>
        <taxon>Fungi incertae sedis</taxon>
        <taxon>Mucoromycota</taxon>
        <taxon>Glomeromycotina</taxon>
        <taxon>Glomeromycetes</taxon>
        <taxon>Diversisporales</taxon>
        <taxon>Gigasporaceae</taxon>
        <taxon>Cetraspora</taxon>
    </lineage>
</organism>
<protein>
    <submittedName>
        <fullName evidence="1">7051_t:CDS:1</fullName>
    </submittedName>
</protein>
<dbReference type="EMBL" id="CAJVPW010009642">
    <property type="protein sequence ID" value="CAG8607440.1"/>
    <property type="molecule type" value="Genomic_DNA"/>
</dbReference>
<accession>A0ACA9MTB8</accession>
<dbReference type="Proteomes" id="UP000789366">
    <property type="component" value="Unassembled WGS sequence"/>
</dbReference>
<feature type="non-terminal residue" evidence="1">
    <location>
        <position position="233"/>
    </location>
</feature>